<keyword evidence="1" id="KW-0472">Membrane</keyword>
<feature type="transmembrane region" description="Helical" evidence="1">
    <location>
        <begin position="45"/>
        <end position="65"/>
    </location>
</feature>
<dbReference type="AlphaFoldDB" id="A0AB37BBF4"/>
<evidence type="ECO:0000313" key="2">
    <source>
        <dbReference type="EMBL" id="PRJ26175.1"/>
    </source>
</evidence>
<accession>A0AB37BBF4</accession>
<comment type="caution">
    <text evidence="2">The sequence shown here is derived from an EMBL/GenBank/DDBJ whole genome shotgun (WGS) entry which is preliminary data.</text>
</comment>
<keyword evidence="1" id="KW-0812">Transmembrane</keyword>
<dbReference type="RefSeq" id="WP_105887886.1">
    <property type="nucleotide sequence ID" value="NZ_CP135820.1"/>
</dbReference>
<gene>
    <name evidence="2" type="ORF">BV056_00921</name>
</gene>
<organism evidence="2">
    <name type="scientific">Haemophilus influenzae</name>
    <dbReference type="NCBI Taxonomy" id="727"/>
    <lineage>
        <taxon>Bacteria</taxon>
        <taxon>Pseudomonadati</taxon>
        <taxon>Pseudomonadota</taxon>
        <taxon>Gammaproteobacteria</taxon>
        <taxon>Pasteurellales</taxon>
        <taxon>Pasteurellaceae</taxon>
        <taxon>Haemophilus</taxon>
    </lineage>
</organism>
<reference evidence="2" key="1">
    <citation type="submission" date="2017-04" db="EMBL/GenBank/DDBJ databases">
        <title>Haemophilus influenzae in COPD genome sequencing project.</title>
        <authorList>
            <person name="Murphy T.F."/>
            <person name="Kong Y."/>
            <person name="Nadendla S."/>
            <person name="Tettelin H."/>
            <person name="Pettigrew M."/>
        </authorList>
    </citation>
    <scope>NUCLEOTIDE SEQUENCE [LARGE SCALE GENOMIC DNA]</scope>
    <source>
        <strain evidence="2">39P1H1</strain>
    </source>
</reference>
<protein>
    <submittedName>
        <fullName evidence="2">Uncharacterized protein</fullName>
    </submittedName>
</protein>
<feature type="transmembrane region" description="Helical" evidence="1">
    <location>
        <begin position="97"/>
        <end position="125"/>
    </location>
</feature>
<keyword evidence="1" id="KW-1133">Transmembrane helix</keyword>
<sequence>MLTLQIILGVLGVAIICYLLFISFRKIFRIYWMNFKFDIFSKKIFIIEAIIGILFLFGISIAEVAIDKWNGYILCILSAFVFIGLLFHIYKKTNFKYMLLAVPIIGIVLPFLAIISLFVILRWLLSKFGIDVDEYIIAKRYY</sequence>
<name>A0AB37BBF4_HAEIF</name>
<feature type="transmembrane region" description="Helical" evidence="1">
    <location>
        <begin position="71"/>
        <end position="90"/>
    </location>
</feature>
<feature type="transmembrane region" description="Helical" evidence="1">
    <location>
        <begin position="6"/>
        <end position="24"/>
    </location>
</feature>
<evidence type="ECO:0000256" key="1">
    <source>
        <dbReference type="SAM" id="Phobius"/>
    </source>
</evidence>
<proteinExistence type="predicted"/>
<dbReference type="EMBL" id="NEBD01000009">
    <property type="protein sequence ID" value="PRJ26175.1"/>
    <property type="molecule type" value="Genomic_DNA"/>
</dbReference>